<dbReference type="InterPro" id="IPR031730">
    <property type="entry name" value="Carbam_trans_C"/>
</dbReference>
<dbReference type="InterPro" id="IPR051338">
    <property type="entry name" value="NodU/CmcH_Carbamoyltrnsfr"/>
</dbReference>
<dbReference type="Pfam" id="PF16861">
    <property type="entry name" value="Carbam_trans_C"/>
    <property type="match status" value="1"/>
</dbReference>
<feature type="domain" description="Carbamoyltransferase" evidence="2">
    <location>
        <begin position="2"/>
        <end position="387"/>
    </location>
</feature>
<evidence type="ECO:0000313" key="4">
    <source>
        <dbReference type="EMBL" id="TWT54676.1"/>
    </source>
</evidence>
<reference evidence="4 5" key="1">
    <citation type="submission" date="2019-02" db="EMBL/GenBank/DDBJ databases">
        <title>Deep-cultivation of Planctomycetes and their phenomic and genomic characterization uncovers novel biology.</title>
        <authorList>
            <person name="Wiegand S."/>
            <person name="Jogler M."/>
            <person name="Boedeker C."/>
            <person name="Pinto D."/>
            <person name="Vollmers J."/>
            <person name="Rivas-Marin E."/>
            <person name="Kohn T."/>
            <person name="Peeters S.H."/>
            <person name="Heuer A."/>
            <person name="Rast P."/>
            <person name="Oberbeckmann S."/>
            <person name="Bunk B."/>
            <person name="Jeske O."/>
            <person name="Meyerdierks A."/>
            <person name="Storesund J.E."/>
            <person name="Kallscheuer N."/>
            <person name="Luecker S."/>
            <person name="Lage O.M."/>
            <person name="Pohl T."/>
            <person name="Merkel B.J."/>
            <person name="Hornburger P."/>
            <person name="Mueller R.-W."/>
            <person name="Bruemmer F."/>
            <person name="Labrenz M."/>
            <person name="Spormann A.M."/>
            <person name="Op Den Camp H."/>
            <person name="Overmann J."/>
            <person name="Amann R."/>
            <person name="Jetten M.S.M."/>
            <person name="Mascher T."/>
            <person name="Medema M.H."/>
            <person name="Devos D.P."/>
            <person name="Kaster A.-K."/>
            <person name="Ovreas L."/>
            <person name="Rohde M."/>
            <person name="Galperin M.Y."/>
            <person name="Jogler C."/>
        </authorList>
    </citation>
    <scope>NUCLEOTIDE SEQUENCE [LARGE SCALE GENOMIC DNA]</scope>
    <source>
        <strain evidence="4 5">Pla22</strain>
    </source>
</reference>
<evidence type="ECO:0000259" key="3">
    <source>
        <dbReference type="Pfam" id="PF16861"/>
    </source>
</evidence>
<keyword evidence="4" id="KW-0808">Transferase</keyword>
<dbReference type="Proteomes" id="UP000316598">
    <property type="component" value="Unassembled WGS sequence"/>
</dbReference>
<dbReference type="SUPFAM" id="SSF53067">
    <property type="entry name" value="Actin-like ATPase domain"/>
    <property type="match status" value="1"/>
</dbReference>
<dbReference type="Gene3D" id="3.30.420.40">
    <property type="match status" value="3"/>
</dbReference>
<dbReference type="GO" id="GO:0016740">
    <property type="term" value="F:transferase activity"/>
    <property type="evidence" value="ECO:0007669"/>
    <property type="project" value="UniProtKB-KW"/>
</dbReference>
<dbReference type="PANTHER" id="PTHR34847:SF1">
    <property type="entry name" value="NODULATION PROTEIN U"/>
    <property type="match status" value="1"/>
</dbReference>
<accession>A0A5C5WVI8</accession>
<name>A0A5C5WVI8_9BACT</name>
<sequence>MRILGISPLDKDSTVSFVEDGRVLFACGEERLSRKKLQDGFPERALKLGLQRTGWQLSDIDVVAYPFFEGSEEERLIRDAAAQDRIVQSAKRLGQSSERYQQLVRDKTPFSPPTKIPGLDDLAMEFMPAKTWSKSFVYERAARSGRWDLAAHRHYFNQWIDTAIHDHHQWSDLLTRRLGELGIGDKLQRFQHHDTHAANSFYASGFADSLVVVLDGYGSGCCGAVYTADKNGIQCLHRYKFPYSLGIFYEQVTSALGFRPSRHEGKIVGLASYGDPQLLGDLLYSRFLVEDGDIKILGAQNVLFGRALAMHFSKRDVAAAYQYVLEKVAVESLRYWQAKTGLKRLVMSGGVHANVKLNQRLFEIDGIDSAFVYPNMGDGGCATGAALLALGNEKAGAGVAEVSNVYYGPDYSENEIQEALDAENLEYEQHDEIEQRIAEVLSENHIVARFNGRMEYGPRALGNRSILYHAREPEVNQWLNNQLGRTEFMPFAPACLGERANDLFIEMDGCEKTSEYMTITFDCTDEMKRHSPAAVHIDGTARPQLVTPESNESFYKILAHYESLTSIPVLINTSFNMHEEPIVCSPADAVRAFLLGNIDYLAIGSCLVPHPNLAENTKQRKGEYAFNAI</sequence>
<keyword evidence="5" id="KW-1185">Reference proteome</keyword>
<evidence type="ECO:0000259" key="2">
    <source>
        <dbReference type="Pfam" id="PF02543"/>
    </source>
</evidence>
<evidence type="ECO:0000313" key="5">
    <source>
        <dbReference type="Proteomes" id="UP000316598"/>
    </source>
</evidence>
<dbReference type="AlphaFoldDB" id="A0A5C5WVI8"/>
<dbReference type="PANTHER" id="PTHR34847">
    <property type="entry name" value="NODULATION PROTEIN U"/>
    <property type="match status" value="1"/>
</dbReference>
<dbReference type="EMBL" id="SJPI01000001">
    <property type="protein sequence ID" value="TWT54676.1"/>
    <property type="molecule type" value="Genomic_DNA"/>
</dbReference>
<dbReference type="Pfam" id="PF02543">
    <property type="entry name" value="Carbam_trans_N"/>
    <property type="match status" value="1"/>
</dbReference>
<proteinExistence type="inferred from homology"/>
<dbReference type="InterPro" id="IPR038152">
    <property type="entry name" value="Carbam_trans_C_sf"/>
</dbReference>
<organism evidence="4 5">
    <name type="scientific">Rubripirellula amarantea</name>
    <dbReference type="NCBI Taxonomy" id="2527999"/>
    <lineage>
        <taxon>Bacteria</taxon>
        <taxon>Pseudomonadati</taxon>
        <taxon>Planctomycetota</taxon>
        <taxon>Planctomycetia</taxon>
        <taxon>Pirellulales</taxon>
        <taxon>Pirellulaceae</taxon>
        <taxon>Rubripirellula</taxon>
    </lineage>
</organism>
<gene>
    <name evidence="4" type="primary">novN</name>
    <name evidence="4" type="ORF">Pla22_23260</name>
</gene>
<dbReference type="OrthoDB" id="9780777at2"/>
<protein>
    <submittedName>
        <fullName evidence="4">Decarbamoylnovobiocin carbamoyltransferase</fullName>
        <ecNumber evidence="4">2.1.3.12</ecNumber>
    </submittedName>
</protein>
<comment type="caution">
    <text evidence="4">The sequence shown here is derived from an EMBL/GenBank/DDBJ whole genome shotgun (WGS) entry which is preliminary data.</text>
</comment>
<dbReference type="InterPro" id="IPR003696">
    <property type="entry name" value="Carbtransf_dom"/>
</dbReference>
<comment type="similarity">
    <text evidence="1">Belongs to the NodU/CmcH family.</text>
</comment>
<dbReference type="RefSeq" id="WP_146514687.1">
    <property type="nucleotide sequence ID" value="NZ_SJPI01000001.1"/>
</dbReference>
<dbReference type="InterPro" id="IPR043129">
    <property type="entry name" value="ATPase_NBD"/>
</dbReference>
<dbReference type="CDD" id="cd24100">
    <property type="entry name" value="ASKHA_NBD_MJ1051-like_N"/>
    <property type="match status" value="1"/>
</dbReference>
<dbReference type="EC" id="2.1.3.12" evidence="4"/>
<evidence type="ECO:0000256" key="1">
    <source>
        <dbReference type="ARBA" id="ARBA00006129"/>
    </source>
</evidence>
<feature type="domain" description="Carbamoyltransferase C-terminal" evidence="3">
    <location>
        <begin position="438"/>
        <end position="608"/>
    </location>
</feature>
<dbReference type="Gene3D" id="3.90.870.20">
    <property type="entry name" value="Carbamoyltransferase, C-terminal domain"/>
    <property type="match status" value="1"/>
</dbReference>